<dbReference type="InterPro" id="IPR038606">
    <property type="entry name" value="To_sf"/>
</dbReference>
<dbReference type="Pfam" id="PF16984">
    <property type="entry name" value="Grp7_allergen"/>
    <property type="match status" value="1"/>
</dbReference>
<dbReference type="InterPro" id="IPR010562">
    <property type="entry name" value="Haemolymph_juvenile_hormone-bd"/>
</dbReference>
<dbReference type="GO" id="GO:0008289">
    <property type="term" value="F:lipid binding"/>
    <property type="evidence" value="ECO:0007669"/>
    <property type="project" value="InterPro"/>
</dbReference>
<feature type="signal peptide" evidence="1">
    <location>
        <begin position="1"/>
        <end position="22"/>
    </location>
</feature>
<dbReference type="PANTHER" id="PTHR11008:SF13">
    <property type="entry name" value="FI04421P"/>
    <property type="match status" value="1"/>
</dbReference>
<keyword evidence="1" id="KW-0732">Signal</keyword>
<protein>
    <submittedName>
        <fullName evidence="2">Uncharacterized protein</fullName>
    </submittedName>
</protein>
<evidence type="ECO:0000313" key="3">
    <source>
        <dbReference type="Proteomes" id="UP001292094"/>
    </source>
</evidence>
<gene>
    <name evidence="2" type="ORF">Pmani_005461</name>
</gene>
<dbReference type="Proteomes" id="UP001292094">
    <property type="component" value="Unassembled WGS sequence"/>
</dbReference>
<reference evidence="2" key="1">
    <citation type="submission" date="2023-11" db="EMBL/GenBank/DDBJ databases">
        <title>Genome assemblies of two species of porcelain crab, Petrolisthes cinctipes and Petrolisthes manimaculis (Anomura: Porcellanidae).</title>
        <authorList>
            <person name="Angst P."/>
        </authorList>
    </citation>
    <scope>NUCLEOTIDE SEQUENCE</scope>
    <source>
        <strain evidence="2">PB745_02</strain>
        <tissue evidence="2">Gill</tissue>
    </source>
</reference>
<sequence>MVRGGVVVVVVVVVVVAALTRAQNINVRDWMGEEPLTPQRIVEDLVEYFSQRDPHGIPVLDVPEPLTIPGERSASGITLYDATISGHSGIRLEYVNVNITSLSAMTRITLPFLNIVGDYDWPGYWGSSSGEANITLVAIQATTELFLGVNSQGLLTVEDVQIDFVYDDLKLDFTGLSYTHSLLVGTASTFFSTVIQPFVVGGAQSKIMDRINERMTQRLAHLTFPDSISPADYAVTKVRNKIREMNMDPFKANKTIDQNLTWGVTIQLKNVEVSGISTIHRTHEVSFQFIDNAVFVTLQIGTQTLAGGADWSLSAALMPGVGGHLNLEIESLAITIEIKQPANIRSPPTLRKIDVQLGNIAVRSGGEGTLDYVVEAAVNILPNTLRNVIMNKLEPRIHQIIQREMNKMDLYRIVMNKLAERGGSRPLI</sequence>
<evidence type="ECO:0000256" key="1">
    <source>
        <dbReference type="SAM" id="SignalP"/>
    </source>
</evidence>
<dbReference type="AlphaFoldDB" id="A0AAE1QBL8"/>
<dbReference type="InterPro" id="IPR017943">
    <property type="entry name" value="Bactericidal_perm-incr_a/b_dom"/>
</dbReference>
<accession>A0AAE1QBL8</accession>
<dbReference type="SUPFAM" id="SSF55394">
    <property type="entry name" value="Bactericidal permeability-increasing protein, BPI"/>
    <property type="match status" value="2"/>
</dbReference>
<keyword evidence="3" id="KW-1185">Reference proteome</keyword>
<dbReference type="Gene3D" id="3.15.10.50">
    <property type="match status" value="1"/>
</dbReference>
<dbReference type="PANTHER" id="PTHR11008">
    <property type="entry name" value="PROTEIN TAKEOUT-LIKE PROTEIN"/>
    <property type="match status" value="1"/>
</dbReference>
<evidence type="ECO:0000313" key="2">
    <source>
        <dbReference type="EMBL" id="KAK4323880.1"/>
    </source>
</evidence>
<dbReference type="InterPro" id="IPR038602">
    <property type="entry name" value="Mite_allergen_7_sf"/>
</dbReference>
<dbReference type="InterPro" id="IPR020234">
    <property type="entry name" value="Mite_allergen_group-7"/>
</dbReference>
<dbReference type="Gene3D" id="3.15.10.30">
    <property type="entry name" value="Haemolymph juvenile hormone binding protein"/>
    <property type="match status" value="1"/>
</dbReference>
<comment type="caution">
    <text evidence="2">The sequence shown here is derived from an EMBL/GenBank/DDBJ whole genome shotgun (WGS) entry which is preliminary data.</text>
</comment>
<proteinExistence type="predicted"/>
<organism evidence="2 3">
    <name type="scientific">Petrolisthes manimaculis</name>
    <dbReference type="NCBI Taxonomy" id="1843537"/>
    <lineage>
        <taxon>Eukaryota</taxon>
        <taxon>Metazoa</taxon>
        <taxon>Ecdysozoa</taxon>
        <taxon>Arthropoda</taxon>
        <taxon>Crustacea</taxon>
        <taxon>Multicrustacea</taxon>
        <taxon>Malacostraca</taxon>
        <taxon>Eumalacostraca</taxon>
        <taxon>Eucarida</taxon>
        <taxon>Decapoda</taxon>
        <taxon>Pleocyemata</taxon>
        <taxon>Anomura</taxon>
        <taxon>Galatheoidea</taxon>
        <taxon>Porcellanidae</taxon>
        <taxon>Petrolisthes</taxon>
    </lineage>
</organism>
<dbReference type="Pfam" id="PF06585">
    <property type="entry name" value="JHBP"/>
    <property type="match status" value="1"/>
</dbReference>
<name>A0AAE1QBL8_9EUCA</name>
<dbReference type="EMBL" id="JAWZYT010000408">
    <property type="protein sequence ID" value="KAK4323880.1"/>
    <property type="molecule type" value="Genomic_DNA"/>
</dbReference>
<feature type="chain" id="PRO_5042163995" evidence="1">
    <location>
        <begin position="23"/>
        <end position="428"/>
    </location>
</feature>